<dbReference type="AlphaFoldDB" id="A0A087E8J1"/>
<name>A0A087E8J1_9BIFI</name>
<proteinExistence type="inferred from homology"/>
<feature type="region of interest" description="Disordered" evidence="3">
    <location>
        <begin position="1"/>
        <end position="29"/>
    </location>
</feature>
<evidence type="ECO:0000256" key="2">
    <source>
        <dbReference type="ARBA" id="ARBA00059092"/>
    </source>
</evidence>
<dbReference type="Pfam" id="PF13614">
    <property type="entry name" value="AAA_31"/>
    <property type="match status" value="1"/>
</dbReference>
<gene>
    <name evidence="5" type="ORF">BISU_1130</name>
</gene>
<evidence type="ECO:0000256" key="3">
    <source>
        <dbReference type="SAM" id="MobiDB-lite"/>
    </source>
</evidence>
<dbReference type="InterPro" id="IPR027417">
    <property type="entry name" value="P-loop_NTPase"/>
</dbReference>
<dbReference type="EMBL" id="JGZR01000005">
    <property type="protein sequence ID" value="KFJ04092.1"/>
    <property type="molecule type" value="Genomic_DNA"/>
</dbReference>
<dbReference type="SUPFAM" id="SSF52540">
    <property type="entry name" value="P-loop containing nucleoside triphosphate hydrolases"/>
    <property type="match status" value="1"/>
</dbReference>
<dbReference type="InterPro" id="IPR025669">
    <property type="entry name" value="AAA_dom"/>
</dbReference>
<keyword evidence="6" id="KW-1185">Reference proteome</keyword>
<dbReference type="STRING" id="77635.BISU_1130"/>
<accession>A0A087E8J1</accession>
<dbReference type="Gene3D" id="3.40.50.300">
    <property type="entry name" value="P-loop containing nucleotide triphosphate hydrolases"/>
    <property type="match status" value="1"/>
</dbReference>
<dbReference type="PANTHER" id="PTHR13696">
    <property type="entry name" value="P-LOOP CONTAINING NUCLEOSIDE TRIPHOSPHATE HYDROLASE"/>
    <property type="match status" value="1"/>
</dbReference>
<evidence type="ECO:0000256" key="1">
    <source>
        <dbReference type="ARBA" id="ARBA00006976"/>
    </source>
</evidence>
<evidence type="ECO:0000259" key="4">
    <source>
        <dbReference type="Pfam" id="PF13614"/>
    </source>
</evidence>
<protein>
    <submittedName>
        <fullName evidence="5">Chromosome partitioning protein</fullName>
    </submittedName>
</protein>
<feature type="compositionally biased region" description="Basic and acidic residues" evidence="3">
    <location>
        <begin position="13"/>
        <end position="22"/>
    </location>
</feature>
<dbReference type="FunFam" id="3.40.50.300:FF:000285">
    <property type="entry name" value="Sporulation initiation inhibitor Soj"/>
    <property type="match status" value="1"/>
</dbReference>
<evidence type="ECO:0000313" key="5">
    <source>
        <dbReference type="EMBL" id="KFJ04092.1"/>
    </source>
</evidence>
<comment type="caution">
    <text evidence="5">The sequence shown here is derived from an EMBL/GenBank/DDBJ whole genome shotgun (WGS) entry which is preliminary data.</text>
</comment>
<dbReference type="eggNOG" id="COG1192">
    <property type="taxonomic scope" value="Bacteria"/>
</dbReference>
<dbReference type="InterPro" id="IPR050678">
    <property type="entry name" value="DNA_Partitioning_ATPase"/>
</dbReference>
<evidence type="ECO:0000313" key="6">
    <source>
        <dbReference type="Proteomes" id="UP000029055"/>
    </source>
</evidence>
<feature type="domain" description="AAA" evidence="4">
    <location>
        <begin position="101"/>
        <end position="277"/>
    </location>
</feature>
<organism evidence="5 6">
    <name type="scientific">Bifidobacterium subtile</name>
    <dbReference type="NCBI Taxonomy" id="77635"/>
    <lineage>
        <taxon>Bacteria</taxon>
        <taxon>Bacillati</taxon>
        <taxon>Actinomycetota</taxon>
        <taxon>Actinomycetes</taxon>
        <taxon>Bifidobacteriales</taxon>
        <taxon>Bifidobacteriaceae</taxon>
        <taxon>Bifidobacterium</taxon>
    </lineage>
</organism>
<comment type="function">
    <text evidence="2">May play a role in septum formation.</text>
</comment>
<dbReference type="PANTHER" id="PTHR13696:SF99">
    <property type="entry name" value="COBYRINIC ACID AC-DIAMIDE SYNTHASE"/>
    <property type="match status" value="1"/>
</dbReference>
<reference evidence="5 6" key="1">
    <citation type="submission" date="2014-03" db="EMBL/GenBank/DDBJ databases">
        <title>Genomics of Bifidobacteria.</title>
        <authorList>
            <person name="Ventura M."/>
            <person name="Milani C."/>
            <person name="Lugli G.A."/>
        </authorList>
    </citation>
    <scope>NUCLEOTIDE SEQUENCE [LARGE SCALE GENOMIC DNA]</scope>
    <source>
        <strain evidence="5 6">LMG 11597</strain>
    </source>
</reference>
<sequence>MPYESRWAAEVAKAAKEPRDSDASQSNARRAHAVQAQLPISGTLRIPAVDDADDMLGAADSAHGAVNRPLDMVKNMPTDLLGREYETFPAPKPLHQHGPARIIAMCNQKGGVGKTTSSINIGGALSQYGRRVLIVDFDPQGAATVGLGINANTVENTVYTALFDTSVDVHEIVQHTEFENLDIMPANIDLSAAEVQLVTEVGREQILASVLRQVRNEYDVIIIDCQPSLGLLTVNALTAADGVIIPVAAEFFALRGVALLMQSIDKVRSRINPSLEVHGVLVTMYTRTLHCEEVLQRIYEAFQEKVFHSVISRSIKLPDANVAAAPITVYAPGHKTAKEYREVARELIARGIVA</sequence>
<dbReference type="Proteomes" id="UP000029055">
    <property type="component" value="Unassembled WGS sequence"/>
</dbReference>
<dbReference type="CDD" id="cd02042">
    <property type="entry name" value="ParAB_family"/>
    <property type="match status" value="1"/>
</dbReference>
<comment type="similarity">
    <text evidence="1">Belongs to the ParA family.</text>
</comment>